<evidence type="ECO:0000256" key="1">
    <source>
        <dbReference type="ARBA" id="ARBA00022801"/>
    </source>
</evidence>
<dbReference type="CDD" id="cd07067">
    <property type="entry name" value="HP_PGM_like"/>
    <property type="match status" value="1"/>
</dbReference>
<organism evidence="2 3">
    <name type="scientific">Geodermatophilus obscurus</name>
    <dbReference type="NCBI Taxonomy" id="1861"/>
    <lineage>
        <taxon>Bacteria</taxon>
        <taxon>Bacillati</taxon>
        <taxon>Actinomycetota</taxon>
        <taxon>Actinomycetes</taxon>
        <taxon>Geodermatophilales</taxon>
        <taxon>Geodermatophilaceae</taxon>
        <taxon>Geodermatophilus</taxon>
    </lineage>
</organism>
<protein>
    <submittedName>
        <fullName evidence="2">Phosphohistidine phosphatase</fullName>
    </submittedName>
</protein>
<dbReference type="PANTHER" id="PTHR20935:SF1">
    <property type="entry name" value="SLL1549 PROTEIN"/>
    <property type="match status" value="1"/>
</dbReference>
<gene>
    <name evidence="2" type="ORF">SAMN05660350_04841</name>
</gene>
<dbReference type="SMART" id="SM00855">
    <property type="entry name" value="PGAM"/>
    <property type="match status" value="1"/>
</dbReference>
<accession>A0A1M7V0P0</accession>
<dbReference type="PANTHER" id="PTHR20935">
    <property type="entry name" value="PHOSPHOGLYCERATE MUTASE-RELATED"/>
    <property type="match status" value="1"/>
</dbReference>
<dbReference type="InterPro" id="IPR029033">
    <property type="entry name" value="His_PPase_superfam"/>
</dbReference>
<dbReference type="SUPFAM" id="SSF53254">
    <property type="entry name" value="Phosphoglycerate mutase-like"/>
    <property type="match status" value="1"/>
</dbReference>
<dbReference type="InterPro" id="IPR051021">
    <property type="entry name" value="Mito_Ser/Thr_phosphatase"/>
</dbReference>
<dbReference type="GO" id="GO:0016787">
    <property type="term" value="F:hydrolase activity"/>
    <property type="evidence" value="ECO:0007669"/>
    <property type="project" value="UniProtKB-KW"/>
</dbReference>
<reference evidence="2 3" key="1">
    <citation type="submission" date="2016-12" db="EMBL/GenBank/DDBJ databases">
        <authorList>
            <person name="Song W.-J."/>
            <person name="Kurnit D.M."/>
        </authorList>
    </citation>
    <scope>NUCLEOTIDE SEQUENCE [LARGE SCALE GENOMIC DNA]</scope>
    <source>
        <strain evidence="2 3">DSM 43162</strain>
    </source>
</reference>
<dbReference type="Proteomes" id="UP000184428">
    <property type="component" value="Unassembled WGS sequence"/>
</dbReference>
<dbReference type="Gene3D" id="3.40.50.1240">
    <property type="entry name" value="Phosphoglycerate mutase-like"/>
    <property type="match status" value="1"/>
</dbReference>
<keyword evidence="1" id="KW-0378">Hydrolase</keyword>
<name>A0A1M7V0P0_9ACTN</name>
<proteinExistence type="predicted"/>
<dbReference type="Pfam" id="PF00300">
    <property type="entry name" value="His_Phos_1"/>
    <property type="match status" value="1"/>
</dbReference>
<dbReference type="InterPro" id="IPR013078">
    <property type="entry name" value="His_Pase_superF_clade-1"/>
</dbReference>
<evidence type="ECO:0000313" key="2">
    <source>
        <dbReference type="EMBL" id="SHN88851.1"/>
    </source>
</evidence>
<evidence type="ECO:0000313" key="3">
    <source>
        <dbReference type="Proteomes" id="UP000184428"/>
    </source>
</evidence>
<dbReference type="EMBL" id="FRDM01000062">
    <property type="protein sequence ID" value="SHN88851.1"/>
    <property type="molecule type" value="Genomic_DNA"/>
</dbReference>
<dbReference type="AlphaFoldDB" id="A0A1M7V0P0"/>
<sequence length="187" mass="19364">MHGAMSPAEQRADGCQTRPVRPHRLLLIRHARAAGGPVDLERPLTAEGVQQAAALGAWLEHAGLVPDRVLVSPARRAVQTWEHAGAALPSEVQPIGDARIGDNTVDALLAAIRETPEDVLSVAVVGHNPSIGELAGVLDDGRSDPVARRGVESGFPAGGAAVFDLAVPFAAVGPGVATLREFRVPGD</sequence>